<gene>
    <name evidence="1" type="ORF">MTR67_038870</name>
</gene>
<dbReference type="EMBL" id="CP133620">
    <property type="protein sequence ID" value="WMV45485.1"/>
    <property type="molecule type" value="Genomic_DNA"/>
</dbReference>
<dbReference type="AlphaFoldDB" id="A0AAF0ZQ39"/>
<evidence type="ECO:0000313" key="2">
    <source>
        <dbReference type="Proteomes" id="UP001234989"/>
    </source>
</evidence>
<protein>
    <submittedName>
        <fullName evidence="1">Uncharacterized protein</fullName>
    </submittedName>
</protein>
<accession>A0AAF0ZQ39</accession>
<organism evidence="1 2">
    <name type="scientific">Solanum verrucosum</name>
    <dbReference type="NCBI Taxonomy" id="315347"/>
    <lineage>
        <taxon>Eukaryota</taxon>
        <taxon>Viridiplantae</taxon>
        <taxon>Streptophyta</taxon>
        <taxon>Embryophyta</taxon>
        <taxon>Tracheophyta</taxon>
        <taxon>Spermatophyta</taxon>
        <taxon>Magnoliopsida</taxon>
        <taxon>eudicotyledons</taxon>
        <taxon>Gunneridae</taxon>
        <taxon>Pentapetalae</taxon>
        <taxon>asterids</taxon>
        <taxon>lamiids</taxon>
        <taxon>Solanales</taxon>
        <taxon>Solanaceae</taxon>
        <taxon>Solanoideae</taxon>
        <taxon>Solaneae</taxon>
        <taxon>Solanum</taxon>
    </lineage>
</organism>
<proteinExistence type="predicted"/>
<sequence>MVSMSVKADLPTRPDIQGAPFFGKLVISLIPKRCVAHIEEEKKELVRDVHRLARLGVQLVDSTKGGVMVHNGSESSFVADVKTKQGLDPIFV</sequence>
<name>A0AAF0ZQ39_SOLVR</name>
<keyword evidence="2" id="KW-1185">Reference proteome</keyword>
<reference evidence="1" key="1">
    <citation type="submission" date="2023-08" db="EMBL/GenBank/DDBJ databases">
        <title>A de novo genome assembly of Solanum verrucosum Schlechtendal, a Mexican diploid species geographically isolated from the other diploid A-genome species in potato relatives.</title>
        <authorList>
            <person name="Hosaka K."/>
        </authorList>
    </citation>
    <scope>NUCLEOTIDE SEQUENCE</scope>
    <source>
        <tissue evidence="1">Young leaves</tissue>
    </source>
</reference>
<evidence type="ECO:0000313" key="1">
    <source>
        <dbReference type="EMBL" id="WMV45485.1"/>
    </source>
</evidence>
<dbReference type="Proteomes" id="UP001234989">
    <property type="component" value="Chromosome 9"/>
</dbReference>